<proteinExistence type="predicted"/>
<dbReference type="EMBL" id="HBEZ01024032">
    <property type="protein sequence ID" value="CAD8635604.1"/>
    <property type="molecule type" value="Transcribed_RNA"/>
</dbReference>
<reference evidence="2" key="1">
    <citation type="submission" date="2021-01" db="EMBL/GenBank/DDBJ databases">
        <authorList>
            <person name="Corre E."/>
            <person name="Pelletier E."/>
            <person name="Niang G."/>
            <person name="Scheremetjew M."/>
            <person name="Finn R."/>
            <person name="Kale V."/>
            <person name="Holt S."/>
            <person name="Cochrane G."/>
            <person name="Meng A."/>
            <person name="Brown T."/>
            <person name="Cohen L."/>
        </authorList>
    </citation>
    <scope>NUCLEOTIDE SEQUENCE</scope>
    <source>
        <strain evidence="2">CCAP979/52</strain>
    </source>
</reference>
<keyword evidence="1" id="KW-0732">Signal</keyword>
<sequence length="184" mass="19918">MKFVAAVSLLVSYALTVSAFLISTPALNRNLGGISNKLSTCRVGGQVSTRISRTNIQCNAPTATGTNSHLKINLAGDTALTVKQFTYPAAVELGTQINKLVGAFKNLKAAEADGGKRPIQELFEFEWTDGTSHLRMEANPNLFTNAFNAKVFVMFEDDKMRMSSQVALPDLVDTVKDFKAKNAV</sequence>
<feature type="chain" id="PRO_5031052940" evidence="1">
    <location>
        <begin position="20"/>
        <end position="184"/>
    </location>
</feature>
<gene>
    <name evidence="2" type="ORF">CCUR1050_LOCUS13285</name>
</gene>
<name>A0A7S0MA00_9CRYP</name>
<organism evidence="2">
    <name type="scientific">Cryptomonas curvata</name>
    <dbReference type="NCBI Taxonomy" id="233186"/>
    <lineage>
        <taxon>Eukaryota</taxon>
        <taxon>Cryptophyceae</taxon>
        <taxon>Cryptomonadales</taxon>
        <taxon>Cryptomonadaceae</taxon>
        <taxon>Cryptomonas</taxon>
    </lineage>
</organism>
<feature type="signal peptide" evidence="1">
    <location>
        <begin position="1"/>
        <end position="19"/>
    </location>
</feature>
<evidence type="ECO:0000256" key="1">
    <source>
        <dbReference type="SAM" id="SignalP"/>
    </source>
</evidence>
<evidence type="ECO:0000313" key="2">
    <source>
        <dbReference type="EMBL" id="CAD8635604.1"/>
    </source>
</evidence>
<protein>
    <submittedName>
        <fullName evidence="2">Uncharacterized protein</fullName>
    </submittedName>
</protein>
<accession>A0A7S0MA00</accession>
<dbReference type="AlphaFoldDB" id="A0A7S0MA00"/>